<reference evidence="8" key="1">
    <citation type="submission" date="2019-10" db="EMBL/GenBank/DDBJ databases">
        <authorList>
            <person name="Zhang R."/>
            <person name="Pan Y."/>
            <person name="Wang J."/>
            <person name="Ma R."/>
            <person name="Yu S."/>
        </authorList>
    </citation>
    <scope>NUCLEOTIDE SEQUENCE</scope>
    <source>
        <strain evidence="8">LA-IB0</strain>
        <tissue evidence="8">Leaf</tissue>
    </source>
</reference>
<dbReference type="InterPro" id="IPR007656">
    <property type="entry name" value="GTD-bd"/>
</dbReference>
<dbReference type="PANTHER" id="PTHR31448">
    <property type="entry name" value="MYOSIN-BINDING PROTEIN 2"/>
    <property type="match status" value="1"/>
</dbReference>
<accession>A0AAV6WTD7</accession>
<keyword evidence="9" id="KW-1185">Reference proteome</keyword>
<evidence type="ECO:0000256" key="3">
    <source>
        <dbReference type="ARBA" id="ARBA00022989"/>
    </source>
</evidence>
<comment type="caution">
    <text evidence="8">The sequence shown here is derived from an EMBL/GenBank/DDBJ whole genome shotgun (WGS) entry which is preliminary data.</text>
</comment>
<evidence type="ECO:0000256" key="1">
    <source>
        <dbReference type="ARBA" id="ARBA00004167"/>
    </source>
</evidence>
<keyword evidence="2 6" id="KW-0812">Transmembrane</keyword>
<name>A0AAV6WTD7_9LAMI</name>
<evidence type="ECO:0000259" key="7">
    <source>
        <dbReference type="PROSITE" id="PS51775"/>
    </source>
</evidence>
<dbReference type="InterPro" id="IPR039306">
    <property type="entry name" value="MYOB"/>
</dbReference>
<feature type="transmembrane region" description="Helical" evidence="6">
    <location>
        <begin position="20"/>
        <end position="40"/>
    </location>
</feature>
<dbReference type="GO" id="GO:0016020">
    <property type="term" value="C:membrane"/>
    <property type="evidence" value="ECO:0007669"/>
    <property type="project" value="UniProtKB-SubCell"/>
</dbReference>
<organism evidence="8 9">
    <name type="scientific">Buddleja alternifolia</name>
    <dbReference type="NCBI Taxonomy" id="168488"/>
    <lineage>
        <taxon>Eukaryota</taxon>
        <taxon>Viridiplantae</taxon>
        <taxon>Streptophyta</taxon>
        <taxon>Embryophyta</taxon>
        <taxon>Tracheophyta</taxon>
        <taxon>Spermatophyta</taxon>
        <taxon>Magnoliopsida</taxon>
        <taxon>eudicotyledons</taxon>
        <taxon>Gunneridae</taxon>
        <taxon>Pentapetalae</taxon>
        <taxon>asterids</taxon>
        <taxon>lamiids</taxon>
        <taxon>Lamiales</taxon>
        <taxon>Scrophulariaceae</taxon>
        <taxon>Buddlejeae</taxon>
        <taxon>Buddleja</taxon>
    </lineage>
</organism>
<dbReference type="Pfam" id="PF04576">
    <property type="entry name" value="Zein-binding"/>
    <property type="match status" value="1"/>
</dbReference>
<feature type="coiled-coil region" evidence="5">
    <location>
        <begin position="232"/>
        <end position="259"/>
    </location>
</feature>
<gene>
    <name evidence="8" type="ORF">BUALT_Bualt11G0027900</name>
</gene>
<evidence type="ECO:0000313" key="9">
    <source>
        <dbReference type="Proteomes" id="UP000826271"/>
    </source>
</evidence>
<keyword evidence="4 6" id="KW-0472">Membrane</keyword>
<evidence type="ECO:0000256" key="5">
    <source>
        <dbReference type="SAM" id="Coils"/>
    </source>
</evidence>
<comment type="subcellular location">
    <subcellularLocation>
        <location evidence="1">Membrane</location>
        <topology evidence="1">Single-pass membrane protein</topology>
    </subcellularLocation>
</comment>
<dbReference type="GO" id="GO:0080115">
    <property type="term" value="F:myosin XI tail binding"/>
    <property type="evidence" value="ECO:0007669"/>
    <property type="project" value="UniProtKB-ARBA"/>
</dbReference>
<dbReference type="Proteomes" id="UP000826271">
    <property type="component" value="Unassembled WGS sequence"/>
</dbReference>
<evidence type="ECO:0000256" key="4">
    <source>
        <dbReference type="ARBA" id="ARBA00023136"/>
    </source>
</evidence>
<keyword evidence="3 6" id="KW-1133">Transmembrane helix</keyword>
<feature type="coiled-coil region" evidence="5">
    <location>
        <begin position="303"/>
        <end position="330"/>
    </location>
</feature>
<dbReference type="PROSITE" id="PS51775">
    <property type="entry name" value="GTD_BINDING"/>
    <property type="match status" value="1"/>
</dbReference>
<feature type="domain" description="GTD-binding" evidence="7">
    <location>
        <begin position="230"/>
        <end position="328"/>
    </location>
</feature>
<evidence type="ECO:0000256" key="6">
    <source>
        <dbReference type="SAM" id="Phobius"/>
    </source>
</evidence>
<proteinExistence type="predicted"/>
<protein>
    <recommendedName>
        <fullName evidence="7">GTD-binding domain-containing protein</fullName>
    </recommendedName>
</protein>
<dbReference type="PANTHER" id="PTHR31448:SF3">
    <property type="entry name" value="MYOSIN-BINDING PROTEIN 2"/>
    <property type="match status" value="1"/>
</dbReference>
<keyword evidence="5" id="KW-0175">Coiled coil</keyword>
<evidence type="ECO:0000313" key="8">
    <source>
        <dbReference type="EMBL" id="KAG8373473.1"/>
    </source>
</evidence>
<sequence>MKTNKFAKMLHKNNHKIVVILVYAILEWILIFLLLLNSLFSHLITKFAKHFGLKPPCIWCSRVNFFDSKKNENSNILDHICEAHRTDISKLSYCSDLQMLSESNNLCNNCFSSISSPTRNEKINDDNDDDDPVIFENKNQINCYDEDESVYIADMLLHNADYVDYSDRFICIEMIEEESSILTDDQYKAQDEDNEKCAELCVIDSPKIEDHGSNDQDSIISEMEVADESPTIEHLKTTIQAQEKALNALYAELEEERKAAAVSTDETMAMITKIQQEKAAIQMEALQYQRMMEEQSEYDQEALQFLNNLMIKREKENQQLQKELEIYRNRDKLISHISCKSNDDFSIDLDSEGEEHIDFDEERVCIIERLKSLESLFDASCDDLMAERLLTLFNDEIGEGNLDEIPLLDEE</sequence>
<dbReference type="AlphaFoldDB" id="A0AAV6WTD7"/>
<dbReference type="EMBL" id="WHWC01000011">
    <property type="protein sequence ID" value="KAG8373473.1"/>
    <property type="molecule type" value="Genomic_DNA"/>
</dbReference>
<evidence type="ECO:0000256" key="2">
    <source>
        <dbReference type="ARBA" id="ARBA00022692"/>
    </source>
</evidence>